<keyword evidence="4" id="KW-0186">Copper</keyword>
<keyword evidence="3 7" id="KW-0732">Signal</keyword>
<evidence type="ECO:0000313" key="10">
    <source>
        <dbReference type="Proteomes" id="UP000188613"/>
    </source>
</evidence>
<dbReference type="EMBL" id="MSFI01000036">
    <property type="protein sequence ID" value="OMP65631.1"/>
    <property type="molecule type" value="Genomic_DNA"/>
</dbReference>
<accession>A0A1V2A3Q7</accession>
<evidence type="ECO:0000313" key="9">
    <source>
        <dbReference type="EMBL" id="OMP65631.1"/>
    </source>
</evidence>
<comment type="caution">
    <text evidence="9">The sequence shown here is derived from an EMBL/GenBank/DDBJ whole genome shotgun (WGS) entry which is preliminary data.</text>
</comment>
<feature type="compositionally biased region" description="Basic and acidic residues" evidence="5">
    <location>
        <begin position="140"/>
        <end position="155"/>
    </location>
</feature>
<feature type="domain" description="CopC" evidence="8">
    <location>
        <begin position="22"/>
        <end position="114"/>
    </location>
</feature>
<dbReference type="SUPFAM" id="SSF81296">
    <property type="entry name" value="E set domains"/>
    <property type="match status" value="1"/>
</dbReference>
<gene>
    <name evidence="9" type="ORF">BTO28_16410</name>
</gene>
<evidence type="ECO:0000256" key="2">
    <source>
        <dbReference type="ARBA" id="ARBA00022723"/>
    </source>
</evidence>
<evidence type="ECO:0000256" key="6">
    <source>
        <dbReference type="SAM" id="Phobius"/>
    </source>
</evidence>
<keyword evidence="6" id="KW-0472">Membrane</keyword>
<feature type="signal peptide" evidence="7">
    <location>
        <begin position="1"/>
        <end position="21"/>
    </location>
</feature>
<dbReference type="Gene3D" id="2.60.40.1220">
    <property type="match status" value="1"/>
</dbReference>
<name>A0A1V2A3Q7_9BACI</name>
<keyword evidence="10" id="KW-1185">Reference proteome</keyword>
<dbReference type="GO" id="GO:0046688">
    <property type="term" value="P:response to copper ion"/>
    <property type="evidence" value="ECO:0007669"/>
    <property type="project" value="InterPro"/>
</dbReference>
<dbReference type="InterPro" id="IPR014755">
    <property type="entry name" value="Cu-Rt/internalin_Ig-like"/>
</dbReference>
<dbReference type="GO" id="GO:0005886">
    <property type="term" value="C:plasma membrane"/>
    <property type="evidence" value="ECO:0007669"/>
    <property type="project" value="TreeGrafter"/>
</dbReference>
<dbReference type="InterPro" id="IPR007348">
    <property type="entry name" value="CopC_dom"/>
</dbReference>
<feature type="region of interest" description="Disordered" evidence="5">
    <location>
        <begin position="123"/>
        <end position="160"/>
    </location>
</feature>
<evidence type="ECO:0000256" key="3">
    <source>
        <dbReference type="ARBA" id="ARBA00022729"/>
    </source>
</evidence>
<dbReference type="GO" id="GO:0005507">
    <property type="term" value="F:copper ion binding"/>
    <property type="evidence" value="ECO:0007669"/>
    <property type="project" value="InterPro"/>
</dbReference>
<dbReference type="GO" id="GO:0042597">
    <property type="term" value="C:periplasmic space"/>
    <property type="evidence" value="ECO:0007669"/>
    <property type="project" value="InterPro"/>
</dbReference>
<evidence type="ECO:0000256" key="7">
    <source>
        <dbReference type="SAM" id="SignalP"/>
    </source>
</evidence>
<comment type="subcellular location">
    <subcellularLocation>
        <location evidence="1">Cell envelope</location>
    </subcellularLocation>
</comment>
<reference evidence="9 10" key="1">
    <citation type="submission" date="2016-12" db="EMBL/GenBank/DDBJ databases">
        <title>Domibacillus sp. SAB 38T whole genome sequencing.</title>
        <authorList>
            <person name="Verma A."/>
            <person name="Ojha A.K."/>
            <person name="Krishnamurthi S."/>
        </authorList>
    </citation>
    <scope>NUCLEOTIDE SEQUENCE [LARGE SCALE GENOMIC DNA]</scope>
    <source>
        <strain evidence="9 10">SAB 38</strain>
    </source>
</reference>
<dbReference type="RefSeq" id="WP_076768282.1">
    <property type="nucleotide sequence ID" value="NZ_MSFI01000036.1"/>
</dbReference>
<dbReference type="AlphaFoldDB" id="A0A1V2A3Q7"/>
<evidence type="ECO:0000259" key="8">
    <source>
        <dbReference type="Pfam" id="PF04234"/>
    </source>
</evidence>
<feature type="chain" id="PRO_5013160728" description="CopC domain-containing protein" evidence="7">
    <location>
        <begin position="22"/>
        <end position="189"/>
    </location>
</feature>
<protein>
    <recommendedName>
        <fullName evidence="8">CopC domain-containing protein</fullName>
    </recommendedName>
</protein>
<evidence type="ECO:0000256" key="5">
    <source>
        <dbReference type="SAM" id="MobiDB-lite"/>
    </source>
</evidence>
<evidence type="ECO:0000256" key="1">
    <source>
        <dbReference type="ARBA" id="ARBA00004196"/>
    </source>
</evidence>
<dbReference type="STRING" id="1714355.BTO28_16410"/>
<feature type="transmembrane region" description="Helical" evidence="6">
    <location>
        <begin position="165"/>
        <end position="184"/>
    </location>
</feature>
<dbReference type="OrthoDB" id="2353937at2"/>
<proteinExistence type="predicted"/>
<dbReference type="InterPro" id="IPR014756">
    <property type="entry name" value="Ig_E-set"/>
</dbReference>
<dbReference type="Proteomes" id="UP000188613">
    <property type="component" value="Unassembled WGS sequence"/>
</dbReference>
<sequence length="189" mass="20411">MKKSLFVLFFFLSAFTSSVSAHTGLDSSSPSNGQTVTKDIQDITLEFETVIEEGSSLSLQAEGENEIPLEDIRLDGNTLSGVTPEPLENGNYTVNWEIIGEDGHLIDGEYKFTVSIVKTDEESIDPEIGVKETNPSPTAEESKVDQSPSKDEATKTSDSSFSPNTVLVIGILVLAAIIIMILLGRKGKK</sequence>
<keyword evidence="6" id="KW-0812">Transmembrane</keyword>
<dbReference type="PANTHER" id="PTHR34820:SF4">
    <property type="entry name" value="INNER MEMBRANE PROTEIN YEBZ"/>
    <property type="match status" value="1"/>
</dbReference>
<keyword evidence="6" id="KW-1133">Transmembrane helix</keyword>
<evidence type="ECO:0000256" key="4">
    <source>
        <dbReference type="ARBA" id="ARBA00023008"/>
    </source>
</evidence>
<dbReference type="PANTHER" id="PTHR34820">
    <property type="entry name" value="INNER MEMBRANE PROTEIN YEBZ"/>
    <property type="match status" value="1"/>
</dbReference>
<organism evidence="9 10">
    <name type="scientific">Domibacillus epiphyticus</name>
    <dbReference type="NCBI Taxonomy" id="1714355"/>
    <lineage>
        <taxon>Bacteria</taxon>
        <taxon>Bacillati</taxon>
        <taxon>Bacillota</taxon>
        <taxon>Bacilli</taxon>
        <taxon>Bacillales</taxon>
        <taxon>Bacillaceae</taxon>
        <taxon>Domibacillus</taxon>
    </lineage>
</organism>
<dbReference type="Pfam" id="PF04234">
    <property type="entry name" value="CopC"/>
    <property type="match status" value="1"/>
</dbReference>
<dbReference type="GO" id="GO:0006825">
    <property type="term" value="P:copper ion transport"/>
    <property type="evidence" value="ECO:0007669"/>
    <property type="project" value="InterPro"/>
</dbReference>
<dbReference type="InterPro" id="IPR032694">
    <property type="entry name" value="CopC/D"/>
</dbReference>
<keyword evidence="2" id="KW-0479">Metal-binding</keyword>
<dbReference type="GO" id="GO:0030313">
    <property type="term" value="C:cell envelope"/>
    <property type="evidence" value="ECO:0007669"/>
    <property type="project" value="UniProtKB-SubCell"/>
</dbReference>